<keyword evidence="3" id="KW-1185">Reference proteome</keyword>
<dbReference type="PANTHER" id="PTHR45033">
    <property type="match status" value="1"/>
</dbReference>
<dbReference type="Gene3D" id="3.90.180.10">
    <property type="entry name" value="Medium-chain alcohol dehydrogenases, catalytic domain"/>
    <property type="match status" value="1"/>
</dbReference>
<dbReference type="PANTHER" id="PTHR45033:SF2">
    <property type="entry name" value="ZINC-TYPE ALCOHOL DEHYDROGENASE-LIKE PROTEIN C1773.06C"/>
    <property type="match status" value="1"/>
</dbReference>
<comment type="caution">
    <text evidence="2">The sequence shown here is derived from an EMBL/GenBank/DDBJ whole genome shotgun (WGS) entry which is preliminary data.</text>
</comment>
<name>A0A9W8YNU4_9PEZI</name>
<dbReference type="AlphaFoldDB" id="A0A9W8YNU4"/>
<dbReference type="GO" id="GO:0051537">
    <property type="term" value="F:2 iron, 2 sulfur cluster binding"/>
    <property type="evidence" value="ECO:0007669"/>
    <property type="project" value="UniProtKB-KW"/>
</dbReference>
<dbReference type="SUPFAM" id="SSF50022">
    <property type="entry name" value="ISP domain"/>
    <property type="match status" value="1"/>
</dbReference>
<dbReference type="Gene3D" id="2.102.10.10">
    <property type="entry name" value="Rieske [2Fe-2S] iron-sulphur domain"/>
    <property type="match status" value="1"/>
</dbReference>
<dbReference type="InterPro" id="IPR052711">
    <property type="entry name" value="Zinc_ADH-like"/>
</dbReference>
<dbReference type="Gene3D" id="3.40.50.720">
    <property type="entry name" value="NAD(P)-binding Rossmann-like Domain"/>
    <property type="match status" value="1"/>
</dbReference>
<proteinExistence type="predicted"/>
<dbReference type="InterPro" id="IPR036291">
    <property type="entry name" value="NAD(P)-bd_dom_sf"/>
</dbReference>
<accession>A0A9W8YNU4</accession>
<protein>
    <recommendedName>
        <fullName evidence="1">Alcohol dehydrogenase-like C-terminal domain-containing protein</fullName>
    </recommendedName>
</protein>
<dbReference type="Pfam" id="PF00107">
    <property type="entry name" value="ADH_zinc_N"/>
    <property type="match status" value="1"/>
</dbReference>
<dbReference type="EMBL" id="JAPEVB010000004">
    <property type="protein sequence ID" value="KAJ4388694.1"/>
    <property type="molecule type" value="Genomic_DNA"/>
</dbReference>
<dbReference type="OrthoDB" id="426882at2759"/>
<dbReference type="SUPFAM" id="SSF51735">
    <property type="entry name" value="NAD(P)-binding Rossmann-fold domains"/>
    <property type="match status" value="1"/>
</dbReference>
<dbReference type="GO" id="GO:0046872">
    <property type="term" value="F:metal ion binding"/>
    <property type="evidence" value="ECO:0007669"/>
    <property type="project" value="UniProtKB-KW"/>
</dbReference>
<evidence type="ECO:0000313" key="3">
    <source>
        <dbReference type="Proteomes" id="UP001140453"/>
    </source>
</evidence>
<organism evidence="2 3">
    <name type="scientific">Gnomoniopsis smithogilvyi</name>
    <dbReference type="NCBI Taxonomy" id="1191159"/>
    <lineage>
        <taxon>Eukaryota</taxon>
        <taxon>Fungi</taxon>
        <taxon>Dikarya</taxon>
        <taxon>Ascomycota</taxon>
        <taxon>Pezizomycotina</taxon>
        <taxon>Sordariomycetes</taxon>
        <taxon>Sordariomycetidae</taxon>
        <taxon>Diaporthales</taxon>
        <taxon>Gnomoniaceae</taxon>
        <taxon>Gnomoniopsis</taxon>
    </lineage>
</organism>
<gene>
    <name evidence="2" type="ORF">N0V93_006153</name>
</gene>
<dbReference type="Proteomes" id="UP001140453">
    <property type="component" value="Unassembled WGS sequence"/>
</dbReference>
<reference evidence="2" key="1">
    <citation type="submission" date="2022-10" db="EMBL/GenBank/DDBJ databases">
        <title>Tapping the CABI collections for fungal endophytes: first genome assemblies for Collariella, Neodidymelliopsis, Ascochyta clinopodiicola, Didymella pomorum, Didymosphaeria variabile, Neocosmospora piperis and Neocucurbitaria cava.</title>
        <authorList>
            <person name="Hill R."/>
        </authorList>
    </citation>
    <scope>NUCLEOTIDE SEQUENCE</scope>
    <source>
        <strain evidence="2">IMI 355082</strain>
    </source>
</reference>
<dbReference type="InterPro" id="IPR013149">
    <property type="entry name" value="ADH-like_C"/>
</dbReference>
<sequence>MATTPSRPGDEWFFAGLASSFPNITDSTEKYFKLAWPQPCAPTANSPEPAKAPGCKVFHPKTPSTIEEIDMDAAVVEDAWIMKEQVLIFQYKGKFYAVDHACPHRAYSLSWSQPFDIEDAGRVVGQGIRLRPSCDHVPEAWPSLIVGVKYVYNPEWHKDVLSLTGSAGVDSVVESGGASRLVRSVKCTRRGGAISQVGYLGEQDPVHLKDLVSSIIDQRVSVRGINAGSKLDFEDLCDALSVTKFKFDDSIDTVFSFYKQAEEALQYPWADRQVGTATLQLW</sequence>
<dbReference type="InterPro" id="IPR036922">
    <property type="entry name" value="Rieske_2Fe-2S_sf"/>
</dbReference>
<feature type="domain" description="Alcohol dehydrogenase-like C-terminal" evidence="1">
    <location>
        <begin position="146"/>
        <end position="240"/>
    </location>
</feature>
<evidence type="ECO:0000259" key="1">
    <source>
        <dbReference type="Pfam" id="PF00107"/>
    </source>
</evidence>
<evidence type="ECO:0000313" key="2">
    <source>
        <dbReference type="EMBL" id="KAJ4388694.1"/>
    </source>
</evidence>